<dbReference type="PANTHER" id="PTHR11787:SF4">
    <property type="entry name" value="CHM, RAB ESCORT PROTEIN 1"/>
    <property type="match status" value="1"/>
</dbReference>
<dbReference type="InParanoid" id="A0A1D6HA60"/>
<evidence type="ECO:0000313" key="1">
    <source>
        <dbReference type="EMBL" id="AQK71593.1"/>
    </source>
</evidence>
<reference evidence="1" key="1">
    <citation type="submission" date="2015-12" db="EMBL/GenBank/DDBJ databases">
        <title>Update maize B73 reference genome by single molecule sequencing technologies.</title>
        <authorList>
            <consortium name="Maize Genome Sequencing Project"/>
            <person name="Ware D."/>
        </authorList>
    </citation>
    <scope>NUCLEOTIDE SEQUENCE</scope>
    <source>
        <tissue evidence="1">Seedling</tissue>
    </source>
</reference>
<accession>A0A1D6HA60</accession>
<dbReference type="GO" id="GO:0007264">
    <property type="term" value="P:small GTPase-mediated signal transduction"/>
    <property type="evidence" value="ECO:0007669"/>
    <property type="project" value="InterPro"/>
</dbReference>
<dbReference type="InterPro" id="IPR018203">
    <property type="entry name" value="GDP_dissociation_inhibitor"/>
</dbReference>
<dbReference type="PANTHER" id="PTHR11787">
    <property type="entry name" value="RAB GDP-DISSOCIATION INHIBITOR"/>
    <property type="match status" value="1"/>
</dbReference>
<dbReference type="GO" id="GO:0005092">
    <property type="term" value="F:GDP-dissociation inhibitor activity"/>
    <property type="evidence" value="ECO:0007669"/>
    <property type="project" value="InterPro"/>
</dbReference>
<sequence>MASTATTKRCTNLACGVPPSMVGIGGRVGRCRLQLLGASHSRPSPPSYPLRPSLPQSSVAVAVSNSCNIVDLHRRGMYSDVETLWTAPELARRFTIYLVGPRVLYCADEAVDLLRSGDNHHVEFKSMKGSSLLYWECCLYLVPDSRHAIFNDTTLKLKEKNILSRVVLYVIAMVDYDQDGADPCEKLTTTMEGIQTIALYSSSIGR</sequence>
<name>A0A1D6HA60_MAIZE</name>
<dbReference type="AlphaFoldDB" id="A0A1D6HA60"/>
<gene>
    <name evidence="1" type="ORF">ZEAMMB73_Zm00001d016757</name>
</gene>
<dbReference type="eggNOG" id="KOG4405">
    <property type="taxonomic scope" value="Eukaryota"/>
</dbReference>
<dbReference type="PaxDb" id="4577-GRMZM2G088585_P01"/>
<dbReference type="Gene3D" id="3.30.519.10">
    <property type="entry name" value="Guanine Nucleotide Dissociation Inhibitor, domain 2"/>
    <property type="match status" value="1"/>
</dbReference>
<dbReference type="EMBL" id="CM000781">
    <property type="protein sequence ID" value="AQK71593.1"/>
    <property type="molecule type" value="Genomic_DNA"/>
</dbReference>
<organism evidence="1">
    <name type="scientific">Zea mays</name>
    <name type="common">Maize</name>
    <dbReference type="NCBI Taxonomy" id="4577"/>
    <lineage>
        <taxon>Eukaryota</taxon>
        <taxon>Viridiplantae</taxon>
        <taxon>Streptophyta</taxon>
        <taxon>Embryophyta</taxon>
        <taxon>Tracheophyta</taxon>
        <taxon>Spermatophyta</taxon>
        <taxon>Magnoliopsida</taxon>
        <taxon>Liliopsida</taxon>
        <taxon>Poales</taxon>
        <taxon>Poaceae</taxon>
        <taxon>PACMAD clade</taxon>
        <taxon>Panicoideae</taxon>
        <taxon>Andropogonodae</taxon>
        <taxon>Andropogoneae</taxon>
        <taxon>Tripsacinae</taxon>
        <taxon>Zea</taxon>
    </lineage>
</organism>
<protein>
    <submittedName>
        <fullName evidence="1">PLATZ transcription factor family protein</fullName>
    </submittedName>
</protein>
<proteinExistence type="predicted"/>
<dbReference type="STRING" id="4577.A0A1D6HA60"/>